<dbReference type="PATRIC" id="fig|44252.3.peg.4281"/>
<comment type="similarity">
    <text evidence="6">Belongs to the nlpA lipoprotein family.</text>
</comment>
<feature type="lipid moiety-binding region" description="S-diacylglycerol cysteine" evidence="7">
    <location>
        <position position="18"/>
    </location>
</feature>
<evidence type="ECO:0000256" key="2">
    <source>
        <dbReference type="ARBA" id="ARBA00022729"/>
    </source>
</evidence>
<evidence type="ECO:0000256" key="8">
    <source>
        <dbReference type="SAM" id="MobiDB-lite"/>
    </source>
</evidence>
<dbReference type="EMBL" id="JMQA01000038">
    <property type="protein sequence ID" value="KFN05783.1"/>
    <property type="molecule type" value="Genomic_DNA"/>
</dbReference>
<evidence type="ECO:0000256" key="6">
    <source>
        <dbReference type="PIRNR" id="PIRNR002854"/>
    </source>
</evidence>
<organism evidence="10 11">
    <name type="scientific">Paenibacillus macerans</name>
    <name type="common">Bacillus macerans</name>
    <dbReference type="NCBI Taxonomy" id="44252"/>
    <lineage>
        <taxon>Bacteria</taxon>
        <taxon>Bacillati</taxon>
        <taxon>Bacillota</taxon>
        <taxon>Bacilli</taxon>
        <taxon>Bacillales</taxon>
        <taxon>Paenibacillaceae</taxon>
        <taxon>Paenibacillus</taxon>
    </lineage>
</organism>
<feature type="chain" id="PRO_5039693762" description="Lipoprotein" evidence="9">
    <location>
        <begin position="20"/>
        <end position="289"/>
    </location>
</feature>
<dbReference type="Pfam" id="PF03180">
    <property type="entry name" value="Lipoprotein_9"/>
    <property type="match status" value="1"/>
</dbReference>
<evidence type="ECO:0000256" key="3">
    <source>
        <dbReference type="ARBA" id="ARBA00023136"/>
    </source>
</evidence>
<keyword evidence="3" id="KW-0472">Membrane</keyword>
<gene>
    <name evidence="10" type="ORF">DJ90_37</name>
</gene>
<keyword evidence="5 6" id="KW-0449">Lipoprotein</keyword>
<name>A0A090Z5Y5_PAEMA</name>
<dbReference type="PIRSF" id="PIRSF002854">
    <property type="entry name" value="MetQ"/>
    <property type="match status" value="1"/>
</dbReference>
<dbReference type="Proteomes" id="UP000029278">
    <property type="component" value="Unassembled WGS sequence"/>
</dbReference>
<accession>A0A090Z5Y5</accession>
<evidence type="ECO:0000256" key="9">
    <source>
        <dbReference type="SAM" id="SignalP"/>
    </source>
</evidence>
<comment type="caution">
    <text evidence="10">The sequence shown here is derived from an EMBL/GenBank/DDBJ whole genome shotgun (WGS) entry which is preliminary data.</text>
</comment>
<evidence type="ECO:0000313" key="11">
    <source>
        <dbReference type="Proteomes" id="UP000029278"/>
    </source>
</evidence>
<evidence type="ECO:0000313" key="10">
    <source>
        <dbReference type="EMBL" id="KFN05783.1"/>
    </source>
</evidence>
<evidence type="ECO:0000256" key="4">
    <source>
        <dbReference type="ARBA" id="ARBA00023139"/>
    </source>
</evidence>
<comment type="subcellular location">
    <subcellularLocation>
        <location evidence="1">Membrane</location>
        <topology evidence="1">Lipid-anchor</topology>
    </subcellularLocation>
</comment>
<reference evidence="10 11" key="1">
    <citation type="submission" date="2014-04" db="EMBL/GenBank/DDBJ databases">
        <authorList>
            <person name="Bishop-Lilly K.A."/>
            <person name="Broomall S.M."/>
            <person name="Chain P.S."/>
            <person name="Chertkov O."/>
            <person name="Coyne S.R."/>
            <person name="Daligault H.E."/>
            <person name="Davenport K.W."/>
            <person name="Erkkila T."/>
            <person name="Frey K.G."/>
            <person name="Gibbons H.S."/>
            <person name="Gu W."/>
            <person name="Jaissle J."/>
            <person name="Johnson S.L."/>
            <person name="Koroleva G.I."/>
            <person name="Ladner J.T."/>
            <person name="Lo C.-C."/>
            <person name="Minogue T.D."/>
            <person name="Munk C."/>
            <person name="Palacios G.F."/>
            <person name="Redden C.L."/>
            <person name="Rosenzweig C.N."/>
            <person name="Scholz M.B."/>
            <person name="Teshima H."/>
            <person name="Xu Y."/>
        </authorList>
    </citation>
    <scope>NUCLEOTIDE SEQUENCE [LARGE SCALE GENOMIC DNA]</scope>
    <source>
        <strain evidence="10 11">8244</strain>
    </source>
</reference>
<keyword evidence="4" id="KW-0564">Palmitate</keyword>
<dbReference type="STRING" id="44252.DJ90_37"/>
<dbReference type="PROSITE" id="PS51257">
    <property type="entry name" value="PROKAR_LIPOPROTEIN"/>
    <property type="match status" value="1"/>
</dbReference>
<dbReference type="GO" id="GO:0016020">
    <property type="term" value="C:membrane"/>
    <property type="evidence" value="ECO:0007669"/>
    <property type="project" value="UniProtKB-SubCell"/>
</dbReference>
<dbReference type="SUPFAM" id="SSF53850">
    <property type="entry name" value="Periplasmic binding protein-like II"/>
    <property type="match status" value="1"/>
</dbReference>
<sequence length="289" mass="31042">MMKWMMSLALLALVLTACGSGGGQNGAAKGAGNEAGTNGASPAAAPAETTTTTLKVATLIPPMTEILELIKPQLKEEGIDLELVVLSDNVQPNDALANKEVDANFFQHVPYMEQYNESKNAHLAAVQPVYHAVYGAYSKKYKSMEELPDGATIAIANDPSNIARSLMMLDKAGVIKLKEGAGLEATQADIVENSHNYKFEEVDLLMLARMLDDADLVLMTPAYASPLGLTPKKDALLTETVDSAFAITLVAREDNKDSEPVQKLAKAISSPEVKQFLEQKYDEIALPAF</sequence>
<keyword evidence="11" id="KW-1185">Reference proteome</keyword>
<feature type="compositionally biased region" description="Low complexity" evidence="8">
    <location>
        <begin position="26"/>
        <end position="48"/>
    </location>
</feature>
<evidence type="ECO:0000256" key="7">
    <source>
        <dbReference type="PIRSR" id="PIRSR002854-1"/>
    </source>
</evidence>
<dbReference type="InterPro" id="IPR004872">
    <property type="entry name" value="Lipoprotein_NlpA"/>
</dbReference>
<feature type="signal peptide" evidence="9">
    <location>
        <begin position="1"/>
        <end position="19"/>
    </location>
</feature>
<evidence type="ECO:0000256" key="1">
    <source>
        <dbReference type="ARBA" id="ARBA00004635"/>
    </source>
</evidence>
<dbReference type="PANTHER" id="PTHR30429:SF0">
    <property type="entry name" value="METHIONINE-BINDING LIPOPROTEIN METQ"/>
    <property type="match status" value="1"/>
</dbReference>
<proteinExistence type="inferred from homology"/>
<dbReference type="AlphaFoldDB" id="A0A090Z5Y5"/>
<dbReference type="Gene3D" id="3.40.190.10">
    <property type="entry name" value="Periplasmic binding protein-like II"/>
    <property type="match status" value="2"/>
</dbReference>
<dbReference type="CDD" id="cd13600">
    <property type="entry name" value="PBP2_lipoprotein_like_1"/>
    <property type="match status" value="1"/>
</dbReference>
<dbReference type="HOGENOM" id="CLU_067080_0_0_9"/>
<evidence type="ECO:0000256" key="5">
    <source>
        <dbReference type="ARBA" id="ARBA00023288"/>
    </source>
</evidence>
<keyword evidence="2 9" id="KW-0732">Signal</keyword>
<dbReference type="PANTHER" id="PTHR30429">
    <property type="entry name" value="D-METHIONINE-BINDING LIPOPROTEIN METQ"/>
    <property type="match status" value="1"/>
</dbReference>
<feature type="region of interest" description="Disordered" evidence="8">
    <location>
        <begin position="25"/>
        <end position="48"/>
    </location>
</feature>
<protein>
    <recommendedName>
        <fullName evidence="6">Lipoprotein</fullName>
    </recommendedName>
</protein>